<keyword evidence="1" id="KW-1133">Transmembrane helix</keyword>
<dbReference type="AlphaFoldDB" id="A0A917K162"/>
<evidence type="ECO:0000313" key="2">
    <source>
        <dbReference type="EMBL" id="GGI97247.1"/>
    </source>
</evidence>
<proteinExistence type="predicted"/>
<keyword evidence="1" id="KW-0472">Membrane</keyword>
<reference evidence="2" key="2">
    <citation type="submission" date="2020-09" db="EMBL/GenBank/DDBJ databases">
        <authorList>
            <person name="Sun Q."/>
            <person name="Ohkuma M."/>
        </authorList>
    </citation>
    <scope>NUCLEOTIDE SEQUENCE</scope>
    <source>
        <strain evidence="2">JCM 18487</strain>
    </source>
</reference>
<dbReference type="EMBL" id="BMOY01000003">
    <property type="protein sequence ID" value="GGI97247.1"/>
    <property type="molecule type" value="Genomic_DNA"/>
</dbReference>
<keyword evidence="1" id="KW-0812">Transmembrane</keyword>
<comment type="caution">
    <text evidence="2">The sequence shown here is derived from an EMBL/GenBank/DDBJ whole genome shotgun (WGS) entry which is preliminary data.</text>
</comment>
<dbReference type="RefSeq" id="WP_268238302.1">
    <property type="nucleotide sequence ID" value="NZ_BMOY01000003.1"/>
</dbReference>
<evidence type="ECO:0000256" key="1">
    <source>
        <dbReference type="SAM" id="Phobius"/>
    </source>
</evidence>
<protein>
    <submittedName>
        <fullName evidence="2">Uncharacterized protein</fullName>
    </submittedName>
</protein>
<feature type="transmembrane region" description="Helical" evidence="1">
    <location>
        <begin position="12"/>
        <end position="33"/>
    </location>
</feature>
<reference evidence="2" key="1">
    <citation type="journal article" date="2014" name="Int. J. Syst. Evol. Microbiol.">
        <title>Complete genome sequence of Corynebacterium casei LMG S-19264T (=DSM 44701T), isolated from a smear-ripened cheese.</title>
        <authorList>
            <consortium name="US DOE Joint Genome Institute (JGI-PGF)"/>
            <person name="Walter F."/>
            <person name="Albersmeier A."/>
            <person name="Kalinowski J."/>
            <person name="Ruckert C."/>
        </authorList>
    </citation>
    <scope>NUCLEOTIDE SEQUENCE</scope>
    <source>
        <strain evidence="2">JCM 18487</strain>
    </source>
</reference>
<name>A0A917K162_9BACL</name>
<gene>
    <name evidence="2" type="ORF">GCM10010885_03520</name>
</gene>
<organism evidence="2 3">
    <name type="scientific">Alicyclobacillus cellulosilyticus</name>
    <dbReference type="NCBI Taxonomy" id="1003997"/>
    <lineage>
        <taxon>Bacteria</taxon>
        <taxon>Bacillati</taxon>
        <taxon>Bacillota</taxon>
        <taxon>Bacilli</taxon>
        <taxon>Bacillales</taxon>
        <taxon>Alicyclobacillaceae</taxon>
        <taxon>Alicyclobacillus</taxon>
    </lineage>
</organism>
<accession>A0A917K162</accession>
<keyword evidence="3" id="KW-1185">Reference proteome</keyword>
<sequence length="40" mass="4759">MKTHPNEGLRKVYWAIAIVVILLIGLGAVLWWYDAEWLYR</sequence>
<evidence type="ECO:0000313" key="3">
    <source>
        <dbReference type="Proteomes" id="UP000637695"/>
    </source>
</evidence>
<dbReference type="Proteomes" id="UP000637695">
    <property type="component" value="Unassembled WGS sequence"/>
</dbReference>